<keyword evidence="1" id="KW-0472">Membrane</keyword>
<feature type="transmembrane region" description="Helical" evidence="1">
    <location>
        <begin position="195"/>
        <end position="215"/>
    </location>
</feature>
<dbReference type="RefSeq" id="WP_289400848.1">
    <property type="nucleotide sequence ID" value="NZ_JAQIBC010000001.1"/>
</dbReference>
<evidence type="ECO:0000313" key="2">
    <source>
        <dbReference type="EMBL" id="MDM5262656.1"/>
    </source>
</evidence>
<keyword evidence="1" id="KW-1133">Transmembrane helix</keyword>
<accession>A0ABT7QNM9</accession>
<sequence>MKQQNNYDASIIYNEIQSDIEKQKNMMFVAGFFFLILLMVIIPVAIWLFLGLLFYADLPFFDHGVISMVSHTKMFLLPYNILLVFYFFIMYLKDKKLHLVNKEHFKKAKRYFIFSLLIAVLPYVFANHFILTMIYFVFFVLTIYHLSLTYYDVELHKVENIHSHLYRSEDLGWMSSMGLLDNPLSMQDDMNRAKLFVQTSTLGFDFIVLFIHMIVRTIVFSYGIRYKHYIQESARLFDIILEEELNVECAQYSVQSKVILESLNYVSFRNGEIVLYEHGEIVSKLAKIKEQK</sequence>
<comment type="caution">
    <text evidence="2">The sequence shown here is derived from an EMBL/GenBank/DDBJ whole genome shotgun (WGS) entry which is preliminary data.</text>
</comment>
<proteinExistence type="predicted"/>
<keyword evidence="3" id="KW-1185">Reference proteome</keyword>
<name>A0ABT7QNM9_9BACT</name>
<evidence type="ECO:0000313" key="3">
    <source>
        <dbReference type="Proteomes" id="UP001169066"/>
    </source>
</evidence>
<reference evidence="2" key="1">
    <citation type="submission" date="2023-01" db="EMBL/GenBank/DDBJ databases">
        <title>Sulfurovum sp. XTW-4 genome assembly.</title>
        <authorList>
            <person name="Wang J."/>
        </authorList>
    </citation>
    <scope>NUCLEOTIDE SEQUENCE</scope>
    <source>
        <strain evidence="2">XTW-4</strain>
    </source>
</reference>
<feature type="transmembrane region" description="Helical" evidence="1">
    <location>
        <begin position="75"/>
        <end position="92"/>
    </location>
</feature>
<evidence type="ECO:0000256" key="1">
    <source>
        <dbReference type="SAM" id="Phobius"/>
    </source>
</evidence>
<feature type="transmembrane region" description="Helical" evidence="1">
    <location>
        <begin position="113"/>
        <end position="146"/>
    </location>
</feature>
<gene>
    <name evidence="2" type="ORF">PF327_00380</name>
</gene>
<dbReference type="EMBL" id="JAQIBC010000001">
    <property type="protein sequence ID" value="MDM5262656.1"/>
    <property type="molecule type" value="Genomic_DNA"/>
</dbReference>
<organism evidence="2 3">
    <name type="scientific">Sulfurovum xiamenensis</name>
    <dbReference type="NCBI Taxonomy" id="3019066"/>
    <lineage>
        <taxon>Bacteria</taxon>
        <taxon>Pseudomonadati</taxon>
        <taxon>Campylobacterota</taxon>
        <taxon>Epsilonproteobacteria</taxon>
        <taxon>Campylobacterales</taxon>
        <taxon>Sulfurovaceae</taxon>
        <taxon>Sulfurovum</taxon>
    </lineage>
</organism>
<protein>
    <submittedName>
        <fullName evidence="2">Uncharacterized protein</fullName>
    </submittedName>
</protein>
<dbReference type="Proteomes" id="UP001169066">
    <property type="component" value="Unassembled WGS sequence"/>
</dbReference>
<feature type="transmembrane region" description="Helical" evidence="1">
    <location>
        <begin position="28"/>
        <end position="55"/>
    </location>
</feature>
<keyword evidence="1" id="KW-0812">Transmembrane</keyword>